<feature type="transmembrane region" description="Helical" evidence="1">
    <location>
        <begin position="58"/>
        <end position="78"/>
    </location>
</feature>
<sequence length="92" mass="10742">MRINTKMRLAALLYLMAAYAVALPALALFTDLVINGGIIDMWQGSYSFLNLLDLRKILYLQFAGLGAILGFVYWLFFFRKYRHHDPLDKYFK</sequence>
<keyword evidence="1" id="KW-0812">Transmembrane</keyword>
<name>A0A8S5MKL1_9CAUD</name>
<evidence type="ECO:0000256" key="1">
    <source>
        <dbReference type="SAM" id="Phobius"/>
    </source>
</evidence>
<evidence type="ECO:0000313" key="2">
    <source>
        <dbReference type="EMBL" id="DAD82780.1"/>
    </source>
</evidence>
<proteinExistence type="predicted"/>
<organism evidence="2">
    <name type="scientific">Siphoviridae sp. cteRK31</name>
    <dbReference type="NCBI Taxonomy" id="2826405"/>
    <lineage>
        <taxon>Viruses</taxon>
        <taxon>Duplodnaviria</taxon>
        <taxon>Heunggongvirae</taxon>
        <taxon>Uroviricota</taxon>
        <taxon>Caudoviricetes</taxon>
    </lineage>
</organism>
<feature type="transmembrane region" description="Helical" evidence="1">
    <location>
        <begin position="12"/>
        <end position="38"/>
    </location>
</feature>
<protein>
    <submittedName>
        <fullName evidence="2">Uncharacterized protein</fullName>
    </submittedName>
</protein>
<keyword evidence="1" id="KW-0472">Membrane</keyword>
<reference evidence="2" key="1">
    <citation type="journal article" date="2021" name="Proc. Natl. Acad. Sci. U.S.A.">
        <title>A Catalog of Tens of Thousands of Viruses from Human Metagenomes Reveals Hidden Associations with Chronic Diseases.</title>
        <authorList>
            <person name="Tisza M.J."/>
            <person name="Buck C.B."/>
        </authorList>
    </citation>
    <scope>NUCLEOTIDE SEQUENCE</scope>
    <source>
        <strain evidence="2">CteRK31</strain>
    </source>
</reference>
<accession>A0A8S5MKL1</accession>
<dbReference type="EMBL" id="BK014924">
    <property type="protein sequence ID" value="DAD82780.1"/>
    <property type="molecule type" value="Genomic_DNA"/>
</dbReference>
<keyword evidence="1" id="KW-1133">Transmembrane helix</keyword>